<accession>A0A1X1ZX85</accession>
<protein>
    <submittedName>
        <fullName evidence="1">Uncharacterized protein</fullName>
    </submittedName>
</protein>
<sequence>MPGWALVSARGPDLVSVALPDWVAALASAAASAWGLALDSGATWGWPAGLALVVKPALAAVSDWAPPPVSAVARTSRAEPVSVAGSVWPVKPDWLAAPVSAAAWV</sequence>
<organism evidence="1 2">
    <name type="scientific">Mycobacterium palustre</name>
    <dbReference type="NCBI Taxonomy" id="153971"/>
    <lineage>
        <taxon>Bacteria</taxon>
        <taxon>Bacillati</taxon>
        <taxon>Actinomycetota</taxon>
        <taxon>Actinomycetes</taxon>
        <taxon>Mycobacteriales</taxon>
        <taxon>Mycobacteriaceae</taxon>
        <taxon>Mycobacterium</taxon>
        <taxon>Mycobacterium simiae complex</taxon>
    </lineage>
</organism>
<reference evidence="1 2" key="1">
    <citation type="submission" date="2016-01" db="EMBL/GenBank/DDBJ databases">
        <title>The new phylogeny of the genus Mycobacterium.</title>
        <authorList>
            <person name="Tarcisio F."/>
            <person name="Conor M."/>
            <person name="Antonella G."/>
            <person name="Elisabetta G."/>
            <person name="Giulia F.S."/>
            <person name="Sara T."/>
            <person name="Anna F."/>
            <person name="Clotilde B."/>
            <person name="Roberto B."/>
            <person name="Veronica D.S."/>
            <person name="Fabio R."/>
            <person name="Monica P."/>
            <person name="Olivier J."/>
            <person name="Enrico T."/>
            <person name="Nicola S."/>
        </authorList>
    </citation>
    <scope>NUCLEOTIDE SEQUENCE [LARGE SCALE GENOMIC DNA]</scope>
    <source>
        <strain evidence="1 2">DSM 44572</strain>
    </source>
</reference>
<gene>
    <name evidence="1" type="ORF">AWC19_26610</name>
</gene>
<dbReference type="EMBL" id="LQPJ01000055">
    <property type="protein sequence ID" value="ORW28779.1"/>
    <property type="molecule type" value="Genomic_DNA"/>
</dbReference>
<proteinExistence type="predicted"/>
<evidence type="ECO:0000313" key="1">
    <source>
        <dbReference type="EMBL" id="ORW28779.1"/>
    </source>
</evidence>
<evidence type="ECO:0000313" key="2">
    <source>
        <dbReference type="Proteomes" id="UP000193529"/>
    </source>
</evidence>
<name>A0A1X1ZX85_9MYCO</name>
<keyword evidence="2" id="KW-1185">Reference proteome</keyword>
<dbReference type="AlphaFoldDB" id="A0A1X1ZX85"/>
<dbReference type="Proteomes" id="UP000193529">
    <property type="component" value="Unassembled WGS sequence"/>
</dbReference>
<comment type="caution">
    <text evidence="1">The sequence shown here is derived from an EMBL/GenBank/DDBJ whole genome shotgun (WGS) entry which is preliminary data.</text>
</comment>